<accession>A0A368VND1</accession>
<dbReference type="Proteomes" id="UP000252415">
    <property type="component" value="Unassembled WGS sequence"/>
</dbReference>
<gene>
    <name evidence="2" type="ORF">DFP97_1256</name>
</gene>
<evidence type="ECO:0000259" key="1">
    <source>
        <dbReference type="Pfam" id="PF24705"/>
    </source>
</evidence>
<dbReference type="AlphaFoldDB" id="A0A368VND1"/>
<protein>
    <recommendedName>
        <fullName evidence="1">DUF7668 domain-containing protein</fullName>
    </recommendedName>
</protein>
<name>A0A368VND1_9BACL</name>
<proteinExistence type="predicted"/>
<sequence length="110" mass="12523">MNRDNILAVLKPLIHDLVSGNFELIEQSGRNGPYSSLELKELIDEYGGQLTSPPEDDFININVIEIENEPEYAVEYELWIDNTKSDLTLSCTVRTETDKETISIENIHVL</sequence>
<dbReference type="InterPro" id="IPR056085">
    <property type="entry name" value="DUF7668"/>
</dbReference>
<feature type="domain" description="DUF7668" evidence="1">
    <location>
        <begin position="15"/>
        <end position="110"/>
    </location>
</feature>
<keyword evidence="3" id="KW-1185">Reference proteome</keyword>
<comment type="caution">
    <text evidence="2">The sequence shown here is derived from an EMBL/GenBank/DDBJ whole genome shotgun (WGS) entry which is preliminary data.</text>
</comment>
<dbReference type="OrthoDB" id="965084at2"/>
<dbReference type="Pfam" id="PF24705">
    <property type="entry name" value="DUF7668"/>
    <property type="match status" value="1"/>
</dbReference>
<dbReference type="EMBL" id="QPJD01000025">
    <property type="protein sequence ID" value="RCW41267.1"/>
    <property type="molecule type" value="Genomic_DNA"/>
</dbReference>
<evidence type="ECO:0000313" key="2">
    <source>
        <dbReference type="EMBL" id="RCW41267.1"/>
    </source>
</evidence>
<evidence type="ECO:0000313" key="3">
    <source>
        <dbReference type="Proteomes" id="UP000252415"/>
    </source>
</evidence>
<dbReference type="RefSeq" id="WP_114383932.1">
    <property type="nucleotide sequence ID" value="NZ_QPJD01000025.1"/>
</dbReference>
<reference evidence="2 3" key="1">
    <citation type="submission" date="2018-07" db="EMBL/GenBank/DDBJ databases">
        <title>Genomic Encyclopedia of Type Strains, Phase III (KMG-III): the genomes of soil and plant-associated and newly described type strains.</title>
        <authorList>
            <person name="Whitman W."/>
        </authorList>
    </citation>
    <scope>NUCLEOTIDE SEQUENCE [LARGE SCALE GENOMIC DNA]</scope>
    <source>
        <strain evidence="2 3">CECT 7506</strain>
    </source>
</reference>
<organism evidence="2 3">
    <name type="scientific">Paenibacillus prosopidis</name>
    <dbReference type="NCBI Taxonomy" id="630520"/>
    <lineage>
        <taxon>Bacteria</taxon>
        <taxon>Bacillati</taxon>
        <taxon>Bacillota</taxon>
        <taxon>Bacilli</taxon>
        <taxon>Bacillales</taxon>
        <taxon>Paenibacillaceae</taxon>
        <taxon>Paenibacillus</taxon>
    </lineage>
</organism>